<dbReference type="Proteomes" id="UP000054485">
    <property type="component" value="Unassembled WGS sequence"/>
</dbReference>
<dbReference type="AlphaFoldDB" id="A0A0D0A5U0"/>
<reference evidence="1 2" key="1">
    <citation type="submission" date="2014-04" db="EMBL/GenBank/DDBJ databases">
        <authorList>
            <consortium name="DOE Joint Genome Institute"/>
            <person name="Kuo A."/>
            <person name="Ruytinx J."/>
            <person name="Rineau F."/>
            <person name="Colpaert J."/>
            <person name="Kohler A."/>
            <person name="Nagy L.G."/>
            <person name="Floudas D."/>
            <person name="Copeland A."/>
            <person name="Barry K.W."/>
            <person name="Cichocki N."/>
            <person name="Veneault-Fourrey C."/>
            <person name="LaButti K."/>
            <person name="Lindquist E.A."/>
            <person name="Lipzen A."/>
            <person name="Lundell T."/>
            <person name="Morin E."/>
            <person name="Murat C."/>
            <person name="Sun H."/>
            <person name="Tunlid A."/>
            <person name="Henrissat B."/>
            <person name="Grigoriev I.V."/>
            <person name="Hibbett D.S."/>
            <person name="Martin F."/>
            <person name="Nordberg H.P."/>
            <person name="Cantor M.N."/>
            <person name="Hua S.X."/>
        </authorList>
    </citation>
    <scope>NUCLEOTIDE SEQUENCE [LARGE SCALE GENOMIC DNA]</scope>
    <source>
        <strain evidence="1 2">UH-Slu-Lm8-n1</strain>
    </source>
</reference>
<dbReference type="Gene3D" id="1.25.10.10">
    <property type="entry name" value="Leucine-rich Repeat Variant"/>
    <property type="match status" value="1"/>
</dbReference>
<protein>
    <submittedName>
        <fullName evidence="1">Uncharacterized protein</fullName>
    </submittedName>
</protein>
<organism evidence="1 2">
    <name type="scientific">Suillus luteus UH-Slu-Lm8-n1</name>
    <dbReference type="NCBI Taxonomy" id="930992"/>
    <lineage>
        <taxon>Eukaryota</taxon>
        <taxon>Fungi</taxon>
        <taxon>Dikarya</taxon>
        <taxon>Basidiomycota</taxon>
        <taxon>Agaricomycotina</taxon>
        <taxon>Agaricomycetes</taxon>
        <taxon>Agaricomycetidae</taxon>
        <taxon>Boletales</taxon>
        <taxon>Suillineae</taxon>
        <taxon>Suillaceae</taxon>
        <taxon>Suillus</taxon>
    </lineage>
</organism>
<name>A0A0D0A5U0_9AGAM</name>
<proteinExistence type="predicted"/>
<dbReference type="OrthoDB" id="2680305at2759"/>
<dbReference type="STRING" id="930992.A0A0D0A5U0"/>
<dbReference type="InterPro" id="IPR011989">
    <property type="entry name" value="ARM-like"/>
</dbReference>
<evidence type="ECO:0000313" key="2">
    <source>
        <dbReference type="Proteomes" id="UP000054485"/>
    </source>
</evidence>
<dbReference type="HOGENOM" id="CLU_154294_0_0_1"/>
<keyword evidence="2" id="KW-1185">Reference proteome</keyword>
<feature type="non-terminal residue" evidence="1">
    <location>
        <position position="1"/>
    </location>
</feature>
<reference evidence="2" key="2">
    <citation type="submission" date="2015-01" db="EMBL/GenBank/DDBJ databases">
        <title>Evolutionary Origins and Diversification of the Mycorrhizal Mutualists.</title>
        <authorList>
            <consortium name="DOE Joint Genome Institute"/>
            <consortium name="Mycorrhizal Genomics Consortium"/>
            <person name="Kohler A."/>
            <person name="Kuo A."/>
            <person name="Nagy L.G."/>
            <person name="Floudas D."/>
            <person name="Copeland A."/>
            <person name="Barry K.W."/>
            <person name="Cichocki N."/>
            <person name="Veneault-Fourrey C."/>
            <person name="LaButti K."/>
            <person name="Lindquist E.A."/>
            <person name="Lipzen A."/>
            <person name="Lundell T."/>
            <person name="Morin E."/>
            <person name="Murat C."/>
            <person name="Riley R."/>
            <person name="Ohm R."/>
            <person name="Sun H."/>
            <person name="Tunlid A."/>
            <person name="Henrissat B."/>
            <person name="Grigoriev I.V."/>
            <person name="Hibbett D.S."/>
            <person name="Martin F."/>
        </authorList>
    </citation>
    <scope>NUCLEOTIDE SEQUENCE [LARGE SCALE GENOMIC DNA]</scope>
    <source>
        <strain evidence="2">UH-Slu-Lm8-n1</strain>
    </source>
</reference>
<dbReference type="InParanoid" id="A0A0D0A5U0"/>
<gene>
    <name evidence="1" type="ORF">CY34DRAFT_29751</name>
</gene>
<sequence>LLGSGDVREVGAGVVAALECIRAFRQEADGLPGIITSLFPTLVTIDDGMLNTSTSQPASQEILAMLHLILKTYKTAIIVNLSPHQRSPESLVPWGRLLFRVVGMAVPAEGVP</sequence>
<feature type="non-terminal residue" evidence="1">
    <location>
        <position position="112"/>
    </location>
</feature>
<evidence type="ECO:0000313" key="1">
    <source>
        <dbReference type="EMBL" id="KIK36946.1"/>
    </source>
</evidence>
<accession>A0A0D0A5U0</accession>
<dbReference type="EMBL" id="KN835486">
    <property type="protein sequence ID" value="KIK36946.1"/>
    <property type="molecule type" value="Genomic_DNA"/>
</dbReference>